<dbReference type="SUPFAM" id="SSF57701">
    <property type="entry name" value="Zn2/Cys6 DNA-binding domain"/>
    <property type="match status" value="1"/>
</dbReference>
<feature type="domain" description="Zn(2)-C6 fungal-type" evidence="3">
    <location>
        <begin position="19"/>
        <end position="52"/>
    </location>
</feature>
<dbReference type="CDD" id="cd00067">
    <property type="entry name" value="GAL4"/>
    <property type="match status" value="1"/>
</dbReference>
<proteinExistence type="predicted"/>
<dbReference type="Gene3D" id="4.10.240.10">
    <property type="entry name" value="Zn(2)-C6 fungal-type DNA-binding domain"/>
    <property type="match status" value="1"/>
</dbReference>
<feature type="compositionally biased region" description="Low complexity" evidence="2">
    <location>
        <begin position="64"/>
        <end position="78"/>
    </location>
</feature>
<evidence type="ECO:0000256" key="1">
    <source>
        <dbReference type="ARBA" id="ARBA00023242"/>
    </source>
</evidence>
<dbReference type="PROSITE" id="PS00463">
    <property type="entry name" value="ZN2_CY6_FUNGAL_1"/>
    <property type="match status" value="1"/>
</dbReference>
<evidence type="ECO:0000259" key="3">
    <source>
        <dbReference type="PROSITE" id="PS50048"/>
    </source>
</evidence>
<dbReference type="AlphaFoldDB" id="A0AAD7FEV5"/>
<accession>A0AAD7FEV5</accession>
<dbReference type="InterPro" id="IPR036864">
    <property type="entry name" value="Zn2-C6_fun-type_DNA-bd_sf"/>
</dbReference>
<name>A0AAD7FEV5_9AGAR</name>
<dbReference type="EMBL" id="JARKIF010000018">
    <property type="protein sequence ID" value="KAJ7619720.1"/>
    <property type="molecule type" value="Genomic_DNA"/>
</dbReference>
<comment type="caution">
    <text evidence="4">The sequence shown here is derived from an EMBL/GenBank/DDBJ whole genome shotgun (WGS) entry which is preliminary data.</text>
</comment>
<evidence type="ECO:0000313" key="4">
    <source>
        <dbReference type="EMBL" id="KAJ7619720.1"/>
    </source>
</evidence>
<dbReference type="GO" id="GO:0008270">
    <property type="term" value="F:zinc ion binding"/>
    <property type="evidence" value="ECO:0007669"/>
    <property type="project" value="InterPro"/>
</dbReference>
<reference evidence="4" key="1">
    <citation type="submission" date="2023-03" db="EMBL/GenBank/DDBJ databases">
        <title>Massive genome expansion in bonnet fungi (Mycena s.s.) driven by repeated elements and novel gene families across ecological guilds.</title>
        <authorList>
            <consortium name="Lawrence Berkeley National Laboratory"/>
            <person name="Harder C.B."/>
            <person name="Miyauchi S."/>
            <person name="Viragh M."/>
            <person name="Kuo A."/>
            <person name="Thoen E."/>
            <person name="Andreopoulos B."/>
            <person name="Lu D."/>
            <person name="Skrede I."/>
            <person name="Drula E."/>
            <person name="Henrissat B."/>
            <person name="Morin E."/>
            <person name="Kohler A."/>
            <person name="Barry K."/>
            <person name="LaButti K."/>
            <person name="Morin E."/>
            <person name="Salamov A."/>
            <person name="Lipzen A."/>
            <person name="Mereny Z."/>
            <person name="Hegedus B."/>
            <person name="Baldrian P."/>
            <person name="Stursova M."/>
            <person name="Weitz H."/>
            <person name="Taylor A."/>
            <person name="Grigoriev I.V."/>
            <person name="Nagy L.G."/>
            <person name="Martin F."/>
            <person name="Kauserud H."/>
        </authorList>
    </citation>
    <scope>NUCLEOTIDE SEQUENCE</scope>
    <source>
        <strain evidence="4">9284</strain>
    </source>
</reference>
<dbReference type="InterPro" id="IPR050797">
    <property type="entry name" value="Carb_Metab_Trans_Reg"/>
</dbReference>
<dbReference type="Pfam" id="PF00172">
    <property type="entry name" value="Zn_clus"/>
    <property type="match status" value="1"/>
</dbReference>
<sequence>MRRDLREDLQVPRKRAPRACIQCRKRKIRCNVTNGYDNPCERCARRKLDCEYISVAEETERSPGGDTTPLPSTSSSTPHYPMDNPPTYAHRYLTYPADMAPIGPLEEHRIFPNIGRQEFPSDHTQGSWTTTPFTNQIYPADVPQQRQYDPWNNAYNTHYYHHPVQMHPDVVYAQ</sequence>
<organism evidence="4 5">
    <name type="scientific">Roridomyces roridus</name>
    <dbReference type="NCBI Taxonomy" id="1738132"/>
    <lineage>
        <taxon>Eukaryota</taxon>
        <taxon>Fungi</taxon>
        <taxon>Dikarya</taxon>
        <taxon>Basidiomycota</taxon>
        <taxon>Agaricomycotina</taxon>
        <taxon>Agaricomycetes</taxon>
        <taxon>Agaricomycetidae</taxon>
        <taxon>Agaricales</taxon>
        <taxon>Marasmiineae</taxon>
        <taxon>Mycenaceae</taxon>
        <taxon>Roridomyces</taxon>
    </lineage>
</organism>
<dbReference type="InterPro" id="IPR001138">
    <property type="entry name" value="Zn2Cys6_DnaBD"/>
</dbReference>
<dbReference type="PROSITE" id="PS50048">
    <property type="entry name" value="ZN2_CY6_FUNGAL_2"/>
    <property type="match status" value="1"/>
</dbReference>
<dbReference type="PANTHER" id="PTHR31668">
    <property type="entry name" value="GLUCOSE TRANSPORT TRANSCRIPTION REGULATOR RGT1-RELATED-RELATED"/>
    <property type="match status" value="1"/>
</dbReference>
<keyword evidence="5" id="KW-1185">Reference proteome</keyword>
<feature type="region of interest" description="Disordered" evidence="2">
    <location>
        <begin position="57"/>
        <end position="85"/>
    </location>
</feature>
<dbReference type="SMART" id="SM00066">
    <property type="entry name" value="GAL4"/>
    <property type="match status" value="1"/>
</dbReference>
<dbReference type="GO" id="GO:0000981">
    <property type="term" value="F:DNA-binding transcription factor activity, RNA polymerase II-specific"/>
    <property type="evidence" value="ECO:0007669"/>
    <property type="project" value="InterPro"/>
</dbReference>
<gene>
    <name evidence="4" type="ORF">FB45DRAFT_1096182</name>
</gene>
<protein>
    <recommendedName>
        <fullName evidence="3">Zn(2)-C6 fungal-type domain-containing protein</fullName>
    </recommendedName>
</protein>
<evidence type="ECO:0000313" key="5">
    <source>
        <dbReference type="Proteomes" id="UP001221142"/>
    </source>
</evidence>
<evidence type="ECO:0000256" key="2">
    <source>
        <dbReference type="SAM" id="MobiDB-lite"/>
    </source>
</evidence>
<dbReference type="Proteomes" id="UP001221142">
    <property type="component" value="Unassembled WGS sequence"/>
</dbReference>
<keyword evidence="1" id="KW-0539">Nucleus</keyword>